<dbReference type="SUPFAM" id="SSF52540">
    <property type="entry name" value="P-loop containing nucleoside triphosphate hydrolases"/>
    <property type="match status" value="1"/>
</dbReference>
<protein>
    <submittedName>
        <fullName evidence="12">Molybdate transport system ATP-binding protein</fullName>
    </submittedName>
</protein>
<evidence type="ECO:0000313" key="13">
    <source>
        <dbReference type="Proteomes" id="UP001184230"/>
    </source>
</evidence>
<dbReference type="EMBL" id="JAVDRF010000009">
    <property type="protein sequence ID" value="MDR6538048.1"/>
    <property type="molecule type" value="Genomic_DNA"/>
</dbReference>
<keyword evidence="6 12" id="KW-0067">ATP-binding</keyword>
<dbReference type="InterPro" id="IPR027417">
    <property type="entry name" value="P-loop_NTPase"/>
</dbReference>
<organism evidence="12 13">
    <name type="scientific">Variovorax soli</name>
    <dbReference type="NCBI Taxonomy" id="376815"/>
    <lineage>
        <taxon>Bacteria</taxon>
        <taxon>Pseudomonadati</taxon>
        <taxon>Pseudomonadota</taxon>
        <taxon>Betaproteobacteria</taxon>
        <taxon>Burkholderiales</taxon>
        <taxon>Comamonadaceae</taxon>
        <taxon>Variovorax</taxon>
    </lineage>
</organism>
<keyword evidence="4" id="KW-0997">Cell inner membrane</keyword>
<evidence type="ECO:0000256" key="9">
    <source>
        <dbReference type="PROSITE-ProRule" id="PRU01213"/>
    </source>
</evidence>
<dbReference type="SUPFAM" id="SSF50331">
    <property type="entry name" value="MOP-like"/>
    <property type="match status" value="1"/>
</dbReference>
<dbReference type="Gene3D" id="2.40.50.100">
    <property type="match status" value="1"/>
</dbReference>
<dbReference type="Pfam" id="PF00005">
    <property type="entry name" value="ABC_tran"/>
    <property type="match status" value="1"/>
</dbReference>
<evidence type="ECO:0000256" key="2">
    <source>
        <dbReference type="ARBA" id="ARBA00022475"/>
    </source>
</evidence>
<proteinExistence type="predicted"/>
<evidence type="ECO:0000256" key="8">
    <source>
        <dbReference type="ARBA" id="ARBA00023136"/>
    </source>
</evidence>
<evidence type="ECO:0000259" key="11">
    <source>
        <dbReference type="PROSITE" id="PS51866"/>
    </source>
</evidence>
<dbReference type="InterPro" id="IPR017871">
    <property type="entry name" value="ABC_transporter-like_CS"/>
</dbReference>
<dbReference type="InterPro" id="IPR003439">
    <property type="entry name" value="ABC_transporter-like_ATP-bd"/>
</dbReference>
<keyword evidence="3 9" id="KW-0500">Molybdenum</keyword>
<keyword evidence="8" id="KW-0472">Membrane</keyword>
<comment type="caution">
    <text evidence="12">The sequence shown here is derived from an EMBL/GenBank/DDBJ whole genome shotgun (WGS) entry which is preliminary data.</text>
</comment>
<dbReference type="GO" id="GO:0005524">
    <property type="term" value="F:ATP binding"/>
    <property type="evidence" value="ECO:0007669"/>
    <property type="project" value="UniProtKB-KW"/>
</dbReference>
<name>A0ABU1NI48_9BURK</name>
<evidence type="ECO:0000313" key="12">
    <source>
        <dbReference type="EMBL" id="MDR6538048.1"/>
    </source>
</evidence>
<dbReference type="PANTHER" id="PTHR43514:SF10">
    <property type="entry name" value="MOLYBDENUM IMPORT ATP-BINDING PROTEIN MODC 2"/>
    <property type="match status" value="1"/>
</dbReference>
<keyword evidence="5" id="KW-0547">Nucleotide-binding</keyword>
<gene>
    <name evidence="12" type="ORF">J2739_003835</name>
</gene>
<dbReference type="Proteomes" id="UP001184230">
    <property type="component" value="Unassembled WGS sequence"/>
</dbReference>
<dbReference type="SMART" id="SM00382">
    <property type="entry name" value="AAA"/>
    <property type="match status" value="1"/>
</dbReference>
<keyword evidence="7" id="KW-1278">Translocase</keyword>
<dbReference type="PANTHER" id="PTHR43514">
    <property type="entry name" value="ABC TRANSPORTER I FAMILY MEMBER 10"/>
    <property type="match status" value="1"/>
</dbReference>
<reference evidence="12 13" key="1">
    <citation type="submission" date="2023-07" db="EMBL/GenBank/DDBJ databases">
        <title>Sorghum-associated microbial communities from plants grown in Nebraska, USA.</title>
        <authorList>
            <person name="Schachtman D."/>
        </authorList>
    </citation>
    <scope>NUCLEOTIDE SEQUENCE [LARGE SCALE GENOMIC DNA]</scope>
    <source>
        <strain evidence="12 13">DS1781</strain>
    </source>
</reference>
<dbReference type="InterPro" id="IPR050334">
    <property type="entry name" value="Molybdenum_import_ModC"/>
</dbReference>
<dbReference type="InterPro" id="IPR003593">
    <property type="entry name" value="AAA+_ATPase"/>
</dbReference>
<keyword evidence="1" id="KW-0813">Transport</keyword>
<evidence type="ECO:0000256" key="3">
    <source>
        <dbReference type="ARBA" id="ARBA00022505"/>
    </source>
</evidence>
<dbReference type="RefSeq" id="WP_309904493.1">
    <property type="nucleotide sequence ID" value="NZ_JAVDRF010000009.1"/>
</dbReference>
<dbReference type="PROSITE" id="PS00211">
    <property type="entry name" value="ABC_TRANSPORTER_1"/>
    <property type="match status" value="1"/>
</dbReference>
<keyword evidence="2" id="KW-1003">Cell membrane</keyword>
<dbReference type="PROSITE" id="PS51866">
    <property type="entry name" value="MOP"/>
    <property type="match status" value="1"/>
</dbReference>
<evidence type="ECO:0000256" key="7">
    <source>
        <dbReference type="ARBA" id="ARBA00022967"/>
    </source>
</evidence>
<dbReference type="PROSITE" id="PS50893">
    <property type="entry name" value="ABC_TRANSPORTER_2"/>
    <property type="match status" value="1"/>
</dbReference>
<feature type="domain" description="ABC transporter" evidence="10">
    <location>
        <begin position="5"/>
        <end position="239"/>
    </location>
</feature>
<dbReference type="InterPro" id="IPR004606">
    <property type="entry name" value="Mop_domain"/>
</dbReference>
<feature type="domain" description="Mop" evidence="11">
    <location>
        <begin position="298"/>
        <end position="362"/>
    </location>
</feature>
<evidence type="ECO:0000256" key="4">
    <source>
        <dbReference type="ARBA" id="ARBA00022519"/>
    </source>
</evidence>
<evidence type="ECO:0000256" key="5">
    <source>
        <dbReference type="ARBA" id="ARBA00022741"/>
    </source>
</evidence>
<evidence type="ECO:0000256" key="1">
    <source>
        <dbReference type="ARBA" id="ARBA00022448"/>
    </source>
</evidence>
<dbReference type="Gene3D" id="3.40.50.300">
    <property type="entry name" value="P-loop containing nucleotide triphosphate hydrolases"/>
    <property type="match status" value="1"/>
</dbReference>
<sequence length="362" mass="38274">MSDAAAGTGVQARLKVEHPGFSLDIALDLPGRGVSALFGPSGCGKTTCLRAIAGLLRAPGGSVVVNGECWQDGARFVPTHRRALGYVFQEARLFAHLDVRRNLEYGIRRVATAQRRVPLAQAVELLGIGHLLARRPDTLSGGERQRVGIARALATSPRLLLMDEPLASLDLQRKREILPYLERLHAELDIPVIYVSHAADEVARLADHLVLMEAGRVLASGPAPALMTRLDLPLAHGDTAGAVVDATVTGFDAAFGLTQLAFAGGTLWLPHGGSRIGLAVRVRIQARDVSLTLTPQADTSVLNILPATVTDLAQDGPAQVMVGLDVGGARLLARITRKSAALLRLREGAAVHAQVKGVAIVD</sequence>
<dbReference type="InterPro" id="IPR011868">
    <property type="entry name" value="ModC_ABC_ATP-bd"/>
</dbReference>
<dbReference type="Pfam" id="PF03459">
    <property type="entry name" value="TOBE"/>
    <property type="match status" value="1"/>
</dbReference>
<dbReference type="InterPro" id="IPR008995">
    <property type="entry name" value="Mo/tungstate-bd_C_term_dom"/>
</dbReference>
<keyword evidence="13" id="KW-1185">Reference proteome</keyword>
<evidence type="ECO:0000256" key="6">
    <source>
        <dbReference type="ARBA" id="ARBA00022840"/>
    </source>
</evidence>
<accession>A0ABU1NI48</accession>
<dbReference type="NCBIfam" id="TIGR02142">
    <property type="entry name" value="modC_ABC"/>
    <property type="match status" value="1"/>
</dbReference>
<evidence type="ECO:0000259" key="10">
    <source>
        <dbReference type="PROSITE" id="PS50893"/>
    </source>
</evidence>
<dbReference type="InterPro" id="IPR005116">
    <property type="entry name" value="Transp-assoc_OB_typ1"/>
</dbReference>